<dbReference type="Pfam" id="PF04448">
    <property type="entry name" value="DUF551"/>
    <property type="match status" value="1"/>
</dbReference>
<dbReference type="InterPro" id="IPR007539">
    <property type="entry name" value="DUF551"/>
</dbReference>
<dbReference type="RefSeq" id="WP_210848393.1">
    <property type="nucleotide sequence ID" value="NZ_JAGKLY010000003.1"/>
</dbReference>
<proteinExistence type="predicted"/>
<dbReference type="AlphaFoldDB" id="A0A8I2DAQ3"/>
<reference evidence="2" key="1">
    <citation type="submission" date="2021-03" db="EMBL/GenBank/DDBJ databases">
        <authorList>
            <person name="Stanton E."/>
        </authorList>
    </citation>
    <scope>NUCLEOTIDE SEQUENCE</scope>
    <source>
        <strain evidence="2">2020EL-00113</strain>
    </source>
</reference>
<gene>
    <name evidence="2" type="ORF">J7T18_09525</name>
</gene>
<feature type="domain" description="DUF551" evidence="1">
    <location>
        <begin position="6"/>
        <end position="79"/>
    </location>
</feature>
<organism evidence="2 3">
    <name type="scientific">Providencia huaxiensis</name>
    <dbReference type="NCBI Taxonomy" id="2027290"/>
    <lineage>
        <taxon>Bacteria</taxon>
        <taxon>Pseudomonadati</taxon>
        <taxon>Pseudomonadota</taxon>
        <taxon>Gammaproteobacteria</taxon>
        <taxon>Enterobacterales</taxon>
        <taxon>Morganellaceae</taxon>
        <taxon>Providencia</taxon>
    </lineage>
</organism>
<evidence type="ECO:0000259" key="1">
    <source>
        <dbReference type="Pfam" id="PF04448"/>
    </source>
</evidence>
<evidence type="ECO:0000313" key="3">
    <source>
        <dbReference type="Proteomes" id="UP000674270"/>
    </source>
</evidence>
<sequence length="82" mass="9926">MQGTDWVKVSERLPELDTPVFAGWFWNGKFVWHIFMRSDSSFEGWVWSRSYCHYISDNDEFYEDDDYPITHWMPLPPMPEGE</sequence>
<accession>A0A8I2DAQ3</accession>
<dbReference type="Proteomes" id="UP000674270">
    <property type="component" value="Unassembled WGS sequence"/>
</dbReference>
<evidence type="ECO:0000313" key="2">
    <source>
        <dbReference type="EMBL" id="MBQ0268536.1"/>
    </source>
</evidence>
<protein>
    <submittedName>
        <fullName evidence="2">DUF551 domain-containing protein</fullName>
    </submittedName>
</protein>
<comment type="caution">
    <text evidence="2">The sequence shown here is derived from an EMBL/GenBank/DDBJ whole genome shotgun (WGS) entry which is preliminary data.</text>
</comment>
<name>A0A8I2DAQ3_9GAMM</name>
<dbReference type="EMBL" id="JAGKLY010000003">
    <property type="protein sequence ID" value="MBQ0268536.1"/>
    <property type="molecule type" value="Genomic_DNA"/>
</dbReference>